<name>A0A8R7QDR7_TRIUA</name>
<sequence>MMSCLQCLLTVFTGHQISIPLCNNFLGDLLDKHTPRFWGLITSVCNYIRVVIRRAPFLPHCHCRRHGLCPSAASGLLFSMLTHCL</sequence>
<keyword evidence="2" id="KW-1185">Reference proteome</keyword>
<reference evidence="1" key="3">
    <citation type="submission" date="2022-06" db="UniProtKB">
        <authorList>
            <consortium name="EnsemblPlants"/>
        </authorList>
    </citation>
    <scope>IDENTIFICATION</scope>
</reference>
<dbReference type="EnsemblPlants" id="TuG1812G0500003053.01.T01">
    <property type="protein sequence ID" value="TuG1812G0500003053.01.T01.cds449126"/>
    <property type="gene ID" value="TuG1812G0500003053.01"/>
</dbReference>
<proteinExistence type="predicted"/>
<evidence type="ECO:0000313" key="2">
    <source>
        <dbReference type="Proteomes" id="UP000015106"/>
    </source>
</evidence>
<protein>
    <submittedName>
        <fullName evidence="1">Uncharacterized protein</fullName>
    </submittedName>
</protein>
<reference evidence="1" key="2">
    <citation type="submission" date="2018-03" db="EMBL/GenBank/DDBJ databases">
        <title>The Triticum urartu genome reveals the dynamic nature of wheat genome evolution.</title>
        <authorList>
            <person name="Ling H."/>
            <person name="Ma B."/>
            <person name="Shi X."/>
            <person name="Liu H."/>
            <person name="Dong L."/>
            <person name="Sun H."/>
            <person name="Cao Y."/>
            <person name="Gao Q."/>
            <person name="Zheng S."/>
            <person name="Li Y."/>
            <person name="Yu Y."/>
            <person name="Du H."/>
            <person name="Qi M."/>
            <person name="Li Y."/>
            <person name="Yu H."/>
            <person name="Cui Y."/>
            <person name="Wang N."/>
            <person name="Chen C."/>
            <person name="Wu H."/>
            <person name="Zhao Y."/>
            <person name="Zhang J."/>
            <person name="Li Y."/>
            <person name="Zhou W."/>
            <person name="Zhang B."/>
            <person name="Hu W."/>
            <person name="Eijk M."/>
            <person name="Tang J."/>
            <person name="Witsenboer H."/>
            <person name="Zhao S."/>
            <person name="Li Z."/>
            <person name="Zhang A."/>
            <person name="Wang D."/>
            <person name="Liang C."/>
        </authorList>
    </citation>
    <scope>NUCLEOTIDE SEQUENCE [LARGE SCALE GENOMIC DNA]</scope>
    <source>
        <strain evidence="1">cv. G1812</strain>
    </source>
</reference>
<dbReference type="AlphaFoldDB" id="A0A8R7QDR7"/>
<organism evidence="1 2">
    <name type="scientific">Triticum urartu</name>
    <name type="common">Red wild einkorn</name>
    <name type="synonym">Crithodium urartu</name>
    <dbReference type="NCBI Taxonomy" id="4572"/>
    <lineage>
        <taxon>Eukaryota</taxon>
        <taxon>Viridiplantae</taxon>
        <taxon>Streptophyta</taxon>
        <taxon>Embryophyta</taxon>
        <taxon>Tracheophyta</taxon>
        <taxon>Spermatophyta</taxon>
        <taxon>Magnoliopsida</taxon>
        <taxon>Liliopsida</taxon>
        <taxon>Poales</taxon>
        <taxon>Poaceae</taxon>
        <taxon>BOP clade</taxon>
        <taxon>Pooideae</taxon>
        <taxon>Triticodae</taxon>
        <taxon>Triticeae</taxon>
        <taxon>Triticinae</taxon>
        <taxon>Triticum</taxon>
    </lineage>
</organism>
<accession>A0A8R7QDR7</accession>
<dbReference type="Gramene" id="TuG1812G0500003053.01.T01">
    <property type="protein sequence ID" value="TuG1812G0500003053.01.T01.cds449126"/>
    <property type="gene ID" value="TuG1812G0500003053.01"/>
</dbReference>
<dbReference type="Proteomes" id="UP000015106">
    <property type="component" value="Chromosome 5"/>
</dbReference>
<evidence type="ECO:0000313" key="1">
    <source>
        <dbReference type="EnsemblPlants" id="TuG1812G0500003053.01.T01.cds449126"/>
    </source>
</evidence>
<reference evidence="2" key="1">
    <citation type="journal article" date="2013" name="Nature">
        <title>Draft genome of the wheat A-genome progenitor Triticum urartu.</title>
        <authorList>
            <person name="Ling H.Q."/>
            <person name="Zhao S."/>
            <person name="Liu D."/>
            <person name="Wang J."/>
            <person name="Sun H."/>
            <person name="Zhang C."/>
            <person name="Fan H."/>
            <person name="Li D."/>
            <person name="Dong L."/>
            <person name="Tao Y."/>
            <person name="Gao C."/>
            <person name="Wu H."/>
            <person name="Li Y."/>
            <person name="Cui Y."/>
            <person name="Guo X."/>
            <person name="Zheng S."/>
            <person name="Wang B."/>
            <person name="Yu K."/>
            <person name="Liang Q."/>
            <person name="Yang W."/>
            <person name="Lou X."/>
            <person name="Chen J."/>
            <person name="Feng M."/>
            <person name="Jian J."/>
            <person name="Zhang X."/>
            <person name="Luo G."/>
            <person name="Jiang Y."/>
            <person name="Liu J."/>
            <person name="Wang Z."/>
            <person name="Sha Y."/>
            <person name="Zhang B."/>
            <person name="Wu H."/>
            <person name="Tang D."/>
            <person name="Shen Q."/>
            <person name="Xue P."/>
            <person name="Zou S."/>
            <person name="Wang X."/>
            <person name="Liu X."/>
            <person name="Wang F."/>
            <person name="Yang Y."/>
            <person name="An X."/>
            <person name="Dong Z."/>
            <person name="Zhang K."/>
            <person name="Zhang X."/>
            <person name="Luo M.C."/>
            <person name="Dvorak J."/>
            <person name="Tong Y."/>
            <person name="Wang J."/>
            <person name="Yang H."/>
            <person name="Li Z."/>
            <person name="Wang D."/>
            <person name="Zhang A."/>
            <person name="Wang J."/>
        </authorList>
    </citation>
    <scope>NUCLEOTIDE SEQUENCE</scope>
    <source>
        <strain evidence="2">cv. G1812</strain>
    </source>
</reference>